<dbReference type="Proteomes" id="UP001500392">
    <property type="component" value="Unassembled WGS sequence"/>
</dbReference>
<dbReference type="InterPro" id="IPR017972">
    <property type="entry name" value="Cyt_P450_CS"/>
</dbReference>
<keyword evidence="3" id="KW-0408">Iron</keyword>
<comment type="similarity">
    <text evidence="2 3">Belongs to the cytochrome P450 family.</text>
</comment>
<dbReference type="Pfam" id="PF00067">
    <property type="entry name" value="p450"/>
    <property type="match status" value="1"/>
</dbReference>
<dbReference type="Gene3D" id="1.10.630.10">
    <property type="entry name" value="Cytochrome P450"/>
    <property type="match status" value="1"/>
</dbReference>
<evidence type="ECO:0000256" key="3">
    <source>
        <dbReference type="RuleBase" id="RU000461"/>
    </source>
</evidence>
<dbReference type="PANTHER" id="PTHR46696">
    <property type="entry name" value="P450, PUTATIVE (EUROFUNG)-RELATED"/>
    <property type="match status" value="1"/>
</dbReference>
<dbReference type="SUPFAM" id="SSF48264">
    <property type="entry name" value="Cytochrome P450"/>
    <property type="match status" value="1"/>
</dbReference>
<protein>
    <submittedName>
        <fullName evidence="4">Cytochrome P450</fullName>
    </submittedName>
</protein>
<dbReference type="PROSITE" id="PS00086">
    <property type="entry name" value="CYTOCHROME_P450"/>
    <property type="match status" value="1"/>
</dbReference>
<keyword evidence="5" id="KW-1185">Reference proteome</keyword>
<organism evidence="4 5">
    <name type="scientific">Zhongshania borealis</name>
    <dbReference type="NCBI Taxonomy" id="889488"/>
    <lineage>
        <taxon>Bacteria</taxon>
        <taxon>Pseudomonadati</taxon>
        <taxon>Pseudomonadota</taxon>
        <taxon>Gammaproteobacteria</taxon>
        <taxon>Cellvibrionales</taxon>
        <taxon>Spongiibacteraceae</taxon>
        <taxon>Zhongshania</taxon>
    </lineage>
</organism>
<keyword evidence="3" id="KW-0503">Monooxygenase</keyword>
<proteinExistence type="inferred from homology"/>
<comment type="caution">
    <text evidence="4">The sequence shown here is derived from an EMBL/GenBank/DDBJ whole genome shotgun (WGS) entry which is preliminary data.</text>
</comment>
<evidence type="ECO:0000256" key="2">
    <source>
        <dbReference type="ARBA" id="ARBA00010617"/>
    </source>
</evidence>
<keyword evidence="3" id="KW-0560">Oxidoreductase</keyword>
<sequence>MTNAALQENAPLPDPYSLPLESINLSDPYLYSQNRWGDYFRRVRDEDPVHYQKESPFGPFWSITRFEDIVAVDTNHEVFSSEPFIMIGDPDDSIPVSNFISMDPPKHDEQRAAVQSVVAPRNLAAMEDLIRERIGAILDNLPVDRSFDWVSSVSMELTSQMLATIFDFPYEERHKLVYWSDMATGAPELSGGNASQEERFAALHDMVNSFGALWEQKSASRLAGNPIGFDLISLMESNEDTRDMMTRPAEFMGNLALLIVGGNDTTRNSISGSVLAMNQFPKEFDKLRANPKLIPNMVSEIIRWQTPLAHMRRVATCDTELGGKLIKKGDKVVMWYISGNRDERVIENPDQVIIDRAKARHHLSFGFGIHRCMGNRLGEMQLRITWEEILKRFDDIKVMEEPERVHSNFVFGYSSMQVKLTPKAK</sequence>
<dbReference type="InterPro" id="IPR001128">
    <property type="entry name" value="Cyt_P450"/>
</dbReference>
<reference evidence="5" key="1">
    <citation type="journal article" date="2019" name="Int. J. Syst. Evol. Microbiol.">
        <title>The Global Catalogue of Microorganisms (GCM) 10K type strain sequencing project: providing services to taxonomists for standard genome sequencing and annotation.</title>
        <authorList>
            <consortium name="The Broad Institute Genomics Platform"/>
            <consortium name="The Broad Institute Genome Sequencing Center for Infectious Disease"/>
            <person name="Wu L."/>
            <person name="Ma J."/>
        </authorList>
    </citation>
    <scope>NUCLEOTIDE SEQUENCE [LARGE SCALE GENOMIC DNA]</scope>
    <source>
        <strain evidence="5">JCM 17304</strain>
    </source>
</reference>
<keyword evidence="3" id="KW-0479">Metal-binding</keyword>
<evidence type="ECO:0000256" key="1">
    <source>
        <dbReference type="ARBA" id="ARBA00001971"/>
    </source>
</evidence>
<name>A0ABP7WYM3_9GAMM</name>
<dbReference type="PRINTS" id="PR00359">
    <property type="entry name" value="BP450"/>
</dbReference>
<evidence type="ECO:0000313" key="4">
    <source>
        <dbReference type="EMBL" id="GAA4100194.1"/>
    </source>
</evidence>
<evidence type="ECO:0000313" key="5">
    <source>
        <dbReference type="Proteomes" id="UP001500392"/>
    </source>
</evidence>
<gene>
    <name evidence="4" type="ORF">GCM10022414_27050</name>
</gene>
<dbReference type="InterPro" id="IPR036396">
    <property type="entry name" value="Cyt_P450_sf"/>
</dbReference>
<dbReference type="RefSeq" id="WP_344936911.1">
    <property type="nucleotide sequence ID" value="NZ_BAABDM010000005.1"/>
</dbReference>
<comment type="cofactor">
    <cofactor evidence="1">
        <name>heme</name>
        <dbReference type="ChEBI" id="CHEBI:30413"/>
    </cofactor>
</comment>
<dbReference type="PANTHER" id="PTHR46696:SF1">
    <property type="entry name" value="CYTOCHROME P450 YJIB-RELATED"/>
    <property type="match status" value="1"/>
</dbReference>
<accession>A0ABP7WYM3</accession>
<keyword evidence="3" id="KW-0349">Heme</keyword>
<dbReference type="InterPro" id="IPR002397">
    <property type="entry name" value="Cyt_P450_B"/>
</dbReference>
<dbReference type="CDD" id="cd11033">
    <property type="entry name" value="CYP142-like"/>
    <property type="match status" value="1"/>
</dbReference>
<dbReference type="EMBL" id="BAABDM010000005">
    <property type="protein sequence ID" value="GAA4100194.1"/>
    <property type="molecule type" value="Genomic_DNA"/>
</dbReference>